<dbReference type="RefSeq" id="WP_044665830.1">
    <property type="nucleotide sequence ID" value="NZ_CDRZ01000268.1"/>
</dbReference>
<organism evidence="1 2">
    <name type="scientific">Syntrophaceticus schinkii</name>
    <dbReference type="NCBI Taxonomy" id="499207"/>
    <lineage>
        <taxon>Bacteria</taxon>
        <taxon>Bacillati</taxon>
        <taxon>Bacillota</taxon>
        <taxon>Clostridia</taxon>
        <taxon>Thermoanaerobacterales</taxon>
        <taxon>Thermoanaerobacterales Family III. Incertae Sedis</taxon>
        <taxon>Syntrophaceticus</taxon>
    </lineage>
</organism>
<evidence type="ECO:0000313" key="1">
    <source>
        <dbReference type="EMBL" id="CEO90000.1"/>
    </source>
</evidence>
<gene>
    <name evidence="1" type="ORF">SSCH_690008</name>
</gene>
<keyword evidence="2" id="KW-1185">Reference proteome</keyword>
<dbReference type="AlphaFoldDB" id="A0A0B7MIX8"/>
<protein>
    <submittedName>
        <fullName evidence="1">Uncharacterized protein</fullName>
    </submittedName>
</protein>
<dbReference type="Proteomes" id="UP000046155">
    <property type="component" value="Unassembled WGS sequence"/>
</dbReference>
<dbReference type="OrthoDB" id="2381281at2"/>
<dbReference type="EMBL" id="CDRZ01000268">
    <property type="protein sequence ID" value="CEO90000.1"/>
    <property type="molecule type" value="Genomic_DNA"/>
</dbReference>
<reference evidence="2" key="1">
    <citation type="submission" date="2015-01" db="EMBL/GenBank/DDBJ databases">
        <authorList>
            <person name="Manzoor Shahid"/>
            <person name="Zubair Saima"/>
        </authorList>
    </citation>
    <scope>NUCLEOTIDE SEQUENCE [LARGE SCALE GENOMIC DNA]</scope>
    <source>
        <strain evidence="2">Sp3</strain>
    </source>
</reference>
<accession>A0A0B7MIX8</accession>
<evidence type="ECO:0000313" key="2">
    <source>
        <dbReference type="Proteomes" id="UP000046155"/>
    </source>
</evidence>
<proteinExistence type="predicted"/>
<name>A0A0B7MIX8_9FIRM</name>
<sequence>MTVSYNKNSSVPHIANLLTNILIHYPEIATIKLDPKTQVVKFNFYLKNMPQPVKSIEQYLQQSLQTFYYLEKVEAKLYSFLFRQLDYFTIMEYQRDIISLSQKEITLIIALLREEFGVSLITDEDDFQLIDDLTLHEELVSYMLENVKANIELIALRDEGKVVVYNK</sequence>